<dbReference type="PANTHER" id="PTHR43540:SF1">
    <property type="entry name" value="ISOCHORISMATASE HYDROLASE"/>
    <property type="match status" value="1"/>
</dbReference>
<evidence type="ECO:0000313" key="4">
    <source>
        <dbReference type="Proteomes" id="UP000276985"/>
    </source>
</evidence>
<accession>A0ABD7K6K7</accession>
<keyword evidence="1 3" id="KW-0378">Hydrolase</keyword>
<evidence type="ECO:0000313" key="3">
    <source>
        <dbReference type="EMBL" id="RTS48985.1"/>
    </source>
</evidence>
<dbReference type="GO" id="GO:0016787">
    <property type="term" value="F:hydrolase activity"/>
    <property type="evidence" value="ECO:0007669"/>
    <property type="project" value="UniProtKB-KW"/>
</dbReference>
<dbReference type="InterPro" id="IPR050272">
    <property type="entry name" value="Isochorismatase-like_hydrls"/>
</dbReference>
<dbReference type="EMBL" id="RXTL01000011">
    <property type="protein sequence ID" value="RTS48985.1"/>
    <property type="molecule type" value="Genomic_DNA"/>
</dbReference>
<gene>
    <name evidence="3" type="ORF">DY940_08805</name>
</gene>
<dbReference type="InterPro" id="IPR000868">
    <property type="entry name" value="Isochorismatase-like_dom"/>
</dbReference>
<comment type="caution">
    <text evidence="3">The sequence shown here is derived from an EMBL/GenBank/DDBJ whole genome shotgun (WGS) entry which is preliminary data.</text>
</comment>
<dbReference type="Pfam" id="PF00857">
    <property type="entry name" value="Isochorismatase"/>
    <property type="match status" value="1"/>
</dbReference>
<dbReference type="Gene3D" id="3.40.50.850">
    <property type="entry name" value="Isochorismatase-like"/>
    <property type="match status" value="1"/>
</dbReference>
<dbReference type="PANTHER" id="PTHR43540">
    <property type="entry name" value="PEROXYUREIDOACRYLATE/UREIDOACRYLATE AMIDOHYDROLASE-RELATED"/>
    <property type="match status" value="1"/>
</dbReference>
<evidence type="ECO:0000259" key="2">
    <source>
        <dbReference type="Pfam" id="PF00857"/>
    </source>
</evidence>
<dbReference type="InterPro" id="IPR036380">
    <property type="entry name" value="Isochorismatase-like_sf"/>
</dbReference>
<name>A0ABD7K6K7_PSEAI</name>
<proteinExistence type="predicted"/>
<dbReference type="CDD" id="cd01014">
    <property type="entry name" value="nicotinamidase_related"/>
    <property type="match status" value="1"/>
</dbReference>
<feature type="domain" description="Isochorismatase-like" evidence="2">
    <location>
        <begin position="14"/>
        <end position="185"/>
    </location>
</feature>
<reference evidence="3 4" key="1">
    <citation type="submission" date="2018-12" db="EMBL/GenBank/DDBJ databases">
        <title>Pseudomonas aeruginosa Diversity Panel.</title>
        <authorList>
            <person name="Snesrud E."/>
            <person name="Mcgann P."/>
        </authorList>
    </citation>
    <scope>NUCLEOTIDE SEQUENCE [LARGE SCALE GENOMIC DNA]</scope>
    <source>
        <strain evidence="3 4">MRSN6241</strain>
    </source>
</reference>
<sequence length="193" mass="20994">MNDATPPSPQPPIALLVVDLQRGMQRSDLPPRNNPGAEARIAELLASWRAIGWPVVHIRHISRQPASPFAPGQPGVEFQPALAPRDDETVFEKNVPDAFVNSGLQRWLHARDIRHLAIAGVATENSVEASARSAGNLGFHTWVVADACFTFAKTDFHGIPRSADDVHAMALANLHGEYAVVLRTAELLQRLPA</sequence>
<dbReference type="AlphaFoldDB" id="A0ABD7K6K7"/>
<dbReference type="SUPFAM" id="SSF52499">
    <property type="entry name" value="Isochorismatase-like hydrolases"/>
    <property type="match status" value="1"/>
</dbReference>
<protein>
    <submittedName>
        <fullName evidence="3">Cysteine hydrolase</fullName>
    </submittedName>
</protein>
<organism evidence="3 4">
    <name type="scientific">Pseudomonas aeruginosa</name>
    <dbReference type="NCBI Taxonomy" id="287"/>
    <lineage>
        <taxon>Bacteria</taxon>
        <taxon>Pseudomonadati</taxon>
        <taxon>Pseudomonadota</taxon>
        <taxon>Gammaproteobacteria</taxon>
        <taxon>Pseudomonadales</taxon>
        <taxon>Pseudomonadaceae</taxon>
        <taxon>Pseudomonas</taxon>
    </lineage>
</organism>
<evidence type="ECO:0000256" key="1">
    <source>
        <dbReference type="ARBA" id="ARBA00022801"/>
    </source>
</evidence>
<dbReference type="Proteomes" id="UP000276985">
    <property type="component" value="Unassembled WGS sequence"/>
</dbReference>
<dbReference type="RefSeq" id="WP_003156731.1">
    <property type="nucleotide sequence ID" value="NZ_JAOYTE010000038.1"/>
</dbReference>